<dbReference type="GO" id="GO:0060399">
    <property type="term" value="P:positive regulation of growth hormone receptor signaling pathway"/>
    <property type="evidence" value="ECO:0007669"/>
    <property type="project" value="Ensembl"/>
</dbReference>
<keyword evidence="4" id="KW-0833">Ubl conjugation pathway</keyword>
<dbReference type="FunFam" id="2.30.30.140:FF:000035">
    <property type="entry name" value="Methyl-CpG binding domain protein 5"/>
    <property type="match status" value="1"/>
</dbReference>
<evidence type="ECO:0000256" key="7">
    <source>
        <dbReference type="ARBA" id="ARBA00065787"/>
    </source>
</evidence>
<proteinExistence type="predicted"/>
<organism evidence="13 14">
    <name type="scientific">Chinchilla lanigera</name>
    <name type="common">Long-tailed chinchilla</name>
    <name type="synonym">Chinchilla villidera</name>
    <dbReference type="NCBI Taxonomy" id="34839"/>
    <lineage>
        <taxon>Eukaryota</taxon>
        <taxon>Metazoa</taxon>
        <taxon>Chordata</taxon>
        <taxon>Craniata</taxon>
        <taxon>Vertebrata</taxon>
        <taxon>Euteleostomi</taxon>
        <taxon>Mammalia</taxon>
        <taxon>Eutheria</taxon>
        <taxon>Euarchontoglires</taxon>
        <taxon>Glires</taxon>
        <taxon>Rodentia</taxon>
        <taxon>Hystricomorpha</taxon>
        <taxon>Chinchillidae</taxon>
        <taxon>Chinchilla</taxon>
    </lineage>
</organism>
<evidence type="ECO:0000259" key="12">
    <source>
        <dbReference type="PROSITE" id="PS50982"/>
    </source>
</evidence>
<evidence type="ECO:0000256" key="2">
    <source>
        <dbReference type="ARBA" id="ARBA00004286"/>
    </source>
</evidence>
<feature type="compositionally biased region" description="Polar residues" evidence="10">
    <location>
        <begin position="818"/>
        <end position="849"/>
    </location>
</feature>
<feature type="compositionally biased region" description="Basic residues" evidence="10">
    <location>
        <begin position="1721"/>
        <end position="1732"/>
    </location>
</feature>
<dbReference type="GO" id="GO:0005654">
    <property type="term" value="C:nucleoplasm"/>
    <property type="evidence" value="ECO:0007669"/>
    <property type="project" value="Ensembl"/>
</dbReference>
<accession>A0A8C2UKR1</accession>
<dbReference type="PANTHER" id="PTHR16112">
    <property type="entry name" value="METHYL-CPG BINDING PROTEIN, DROSOPHILA"/>
    <property type="match status" value="1"/>
</dbReference>
<dbReference type="PANTHER" id="PTHR16112:SF18">
    <property type="entry name" value="METHYL-CPG-BINDING DOMAIN PROTEIN 5"/>
    <property type="match status" value="1"/>
</dbReference>
<dbReference type="InterPro" id="IPR001739">
    <property type="entry name" value="Methyl_CpG_DNA-bd"/>
</dbReference>
<feature type="region of interest" description="Disordered" evidence="10">
    <location>
        <begin position="670"/>
        <end position="691"/>
    </location>
</feature>
<comment type="subcellular location">
    <subcellularLocation>
        <location evidence="2">Chromosome</location>
    </subcellularLocation>
    <subcellularLocation>
        <location evidence="1">Nucleus</location>
    </subcellularLocation>
</comment>
<feature type="region of interest" description="Disordered" evidence="10">
    <location>
        <begin position="594"/>
        <end position="642"/>
    </location>
</feature>
<dbReference type="OMA" id="WDGETQH"/>
<evidence type="ECO:0000256" key="3">
    <source>
        <dbReference type="ARBA" id="ARBA00022454"/>
    </source>
</evidence>
<dbReference type="InterPro" id="IPR016177">
    <property type="entry name" value="DNA-bd_dom_sf"/>
</dbReference>
<feature type="region of interest" description="Disordered" evidence="10">
    <location>
        <begin position="1583"/>
        <end position="1613"/>
    </location>
</feature>
<comment type="function">
    <text evidence="6">Non-catalytic component of the polycomb repressive deubiquitinase (PR-DUB) complex, a complex that specifically mediates deubiquitination of histone H2A monoubiquitinated at 'Lys-120' (H2AK119ub1). Important for stability of PR-DUB components and stimulating its ubiquitinase activity. As part of the PR-DUB complex, associates with chromatin enriched in histone marks H3K4me1, H3K4me3, and H3K27Ac, but not in H3K27me3. The PR-DUB complex is an epigenetic regulator of gene expression, including genes involved in cell growth and survivability. MBD5 and MBD6 containing complexes associate with distinct chromatin regions enriched in genes involved in different pathways. Heterochromatin recruitment is not mediated by DNA methylation. The PR-DUB complex is an epigenetic regulator of gene expression, including genes involved in development, cell communication, signaling, cell proliferation and cell viability.</text>
</comment>
<comment type="subunit">
    <text evidence="7">Core component of the polycomb repressive deubiquitinase (PR-DUB) complex, at least composed of BAP1, one of ASXL1, ASXL2 or (probably) ASXL3, and one of MBD5 or MBD6. Distinct combinations of ASXL and MBD proteins may preferentially bind specific histone modification marks. The PR-DUB core associates with a number of accessory proteins, including FOXK1, FOXK2, KDM1B, HCFC1 and OGT; KDM1B specifically associates with ASXL2 PR-DUB complexes. Interacts (via MBD domain) with ASXL1, ASXL2 and ASXL3 (via PHD domain); the interaction is probably direct, mediates association with other PR-DUB complex core components.</text>
</comment>
<protein>
    <recommendedName>
        <fullName evidence="8">Methyl-CpG-binding domain protein 5</fullName>
    </recommendedName>
    <alternativeName>
        <fullName evidence="9">Methyl-CpG-binding protein MBD5</fullName>
    </alternativeName>
</protein>
<evidence type="ECO:0000256" key="6">
    <source>
        <dbReference type="ARBA" id="ARBA00057571"/>
    </source>
</evidence>
<dbReference type="RefSeq" id="XP_013372902.1">
    <property type="nucleotide sequence ID" value="XM_013517448.1"/>
</dbReference>
<evidence type="ECO:0000256" key="5">
    <source>
        <dbReference type="ARBA" id="ARBA00023242"/>
    </source>
</evidence>
<evidence type="ECO:0000256" key="9">
    <source>
        <dbReference type="ARBA" id="ARBA00076708"/>
    </source>
</evidence>
<feature type="domain" description="PWWP" evidence="11">
    <location>
        <begin position="1623"/>
        <end position="1647"/>
    </location>
</feature>
<dbReference type="GO" id="GO:0042593">
    <property type="term" value="P:glucose homeostasis"/>
    <property type="evidence" value="ECO:0007669"/>
    <property type="project" value="Ensembl"/>
</dbReference>
<feature type="region of interest" description="Disordered" evidence="10">
    <location>
        <begin position="807"/>
        <end position="849"/>
    </location>
</feature>
<dbReference type="GO" id="GO:0003677">
    <property type="term" value="F:DNA binding"/>
    <property type="evidence" value="ECO:0007669"/>
    <property type="project" value="InterPro"/>
</dbReference>
<keyword evidence="5" id="KW-0539">Nucleus</keyword>
<dbReference type="Ensembl" id="ENSCLAT00000002386.1">
    <property type="protein sequence ID" value="ENSCLAP00000002335.1"/>
    <property type="gene ID" value="ENSCLAG00000001690.1"/>
</dbReference>
<dbReference type="Ensembl" id="ENSCLAT00000002387.1">
    <property type="protein sequence ID" value="ENSCLAP00000002336.1"/>
    <property type="gene ID" value="ENSCLAG00000001690.1"/>
</dbReference>
<dbReference type="CDD" id="cd20141">
    <property type="entry name" value="PWWP_MBD5"/>
    <property type="match status" value="1"/>
</dbReference>
<dbReference type="GO" id="GO:0030496">
    <property type="term" value="C:midbody"/>
    <property type="evidence" value="ECO:0007669"/>
    <property type="project" value="Ensembl"/>
</dbReference>
<evidence type="ECO:0000256" key="10">
    <source>
        <dbReference type="SAM" id="MobiDB-lite"/>
    </source>
</evidence>
<feature type="region of interest" description="Disordered" evidence="10">
    <location>
        <begin position="1029"/>
        <end position="1052"/>
    </location>
</feature>
<keyword evidence="14" id="KW-1185">Reference proteome</keyword>
<feature type="region of interest" description="Disordered" evidence="10">
    <location>
        <begin position="327"/>
        <end position="354"/>
    </location>
</feature>
<feature type="compositionally biased region" description="Basic and acidic residues" evidence="10">
    <location>
        <begin position="1406"/>
        <end position="1417"/>
    </location>
</feature>
<feature type="compositionally biased region" description="Low complexity" evidence="10">
    <location>
        <begin position="594"/>
        <end position="612"/>
    </location>
</feature>
<evidence type="ECO:0000313" key="13">
    <source>
        <dbReference type="Ensembl" id="ENSCLAP00000002335.1"/>
    </source>
</evidence>
<dbReference type="GeneID" id="102024053"/>
<evidence type="ECO:0000313" key="14">
    <source>
        <dbReference type="Proteomes" id="UP000694398"/>
    </source>
</evidence>
<gene>
    <name evidence="13" type="primary">MBD5</name>
</gene>
<dbReference type="Gene3D" id="2.30.30.140">
    <property type="match status" value="1"/>
</dbReference>
<evidence type="ECO:0000256" key="4">
    <source>
        <dbReference type="ARBA" id="ARBA00022786"/>
    </source>
</evidence>
<feature type="region of interest" description="Disordered" evidence="10">
    <location>
        <begin position="1392"/>
        <end position="1417"/>
    </location>
</feature>
<dbReference type="PROSITE" id="PS50812">
    <property type="entry name" value="PWWP"/>
    <property type="match status" value="1"/>
</dbReference>
<dbReference type="GeneTree" id="ENSGT00530000064137"/>
<feature type="domain" description="MBD" evidence="12">
    <location>
        <begin position="11"/>
        <end position="81"/>
    </location>
</feature>
<dbReference type="GO" id="GO:0005694">
    <property type="term" value="C:chromosome"/>
    <property type="evidence" value="ECO:0007669"/>
    <property type="project" value="UniProtKB-SubCell"/>
</dbReference>
<evidence type="ECO:0000256" key="1">
    <source>
        <dbReference type="ARBA" id="ARBA00004123"/>
    </source>
</evidence>
<evidence type="ECO:0000256" key="8">
    <source>
        <dbReference type="ARBA" id="ARBA00069819"/>
    </source>
</evidence>
<feature type="compositionally biased region" description="Polar residues" evidence="10">
    <location>
        <begin position="670"/>
        <end position="680"/>
    </location>
</feature>
<name>A0A8C2UKR1_CHILA</name>
<reference evidence="13" key="1">
    <citation type="submission" date="2025-05" db="UniProtKB">
        <authorList>
            <consortium name="Ensembl"/>
        </authorList>
    </citation>
    <scope>IDENTIFICATION</scope>
</reference>
<feature type="region of interest" description="Disordered" evidence="10">
    <location>
        <begin position="137"/>
        <end position="160"/>
    </location>
</feature>
<feature type="compositionally biased region" description="Pro residues" evidence="10">
    <location>
        <begin position="333"/>
        <end position="343"/>
    </location>
</feature>
<dbReference type="GO" id="GO:0003682">
    <property type="term" value="F:chromatin binding"/>
    <property type="evidence" value="ECO:0007669"/>
    <property type="project" value="TreeGrafter"/>
</dbReference>
<dbReference type="OrthoDB" id="641149at2759"/>
<dbReference type="Proteomes" id="UP000694398">
    <property type="component" value="Unassembled WGS sequence"/>
</dbReference>
<dbReference type="SMART" id="SM00391">
    <property type="entry name" value="MBD"/>
    <property type="match status" value="1"/>
</dbReference>
<dbReference type="GO" id="GO:0040014">
    <property type="term" value="P:regulation of multicellular organism growth"/>
    <property type="evidence" value="ECO:0007669"/>
    <property type="project" value="Ensembl"/>
</dbReference>
<dbReference type="SUPFAM" id="SSF63748">
    <property type="entry name" value="Tudor/PWWP/MBT"/>
    <property type="match status" value="1"/>
</dbReference>
<feature type="region of interest" description="Disordered" evidence="10">
    <location>
        <begin position="449"/>
        <end position="531"/>
    </location>
</feature>
<dbReference type="SUPFAM" id="SSF54171">
    <property type="entry name" value="DNA-binding domain"/>
    <property type="match status" value="1"/>
</dbReference>
<dbReference type="CTD" id="55777"/>
<sequence length="1732" mass="184330">MNGGKECDGGEKEGALPAIQVPVGWQRRVDQNGVLYVSPSGSLLSCLEQVKTYLLTDGTCKCGLECPLILPKVFNFDPGAAVKQRTAEDVKADEDVTKLCIHKRKIIAVATLHKSMEAPHPSLLLTSPGGGTNATPVVPSRAATPRSVRNKPHDGITNSVMPEWKNPFKLMIGSSNAMGRLYVQELPGSQQQELHPVYPRQRLGSSEHGQKSPFRGSHGGLPSPASSGSQIYGDGSISPRTDPLGSPDVFTRNNPGFHGAPNSSPIHLNRTPLSPPAVMLHGSPLQSSCTMAGRTNIPLSPTLTTKSPVMKKPMCNFSAHMEMPRAMFHHKPPQGPPPPPPPSCALQKKPLPSEKDPLGILDPIPSKPVNQNPVIMNPTSFHSNAHSQVPVMNVSMPPAVVPLPSNLPLPTVKPGHMNHGSHVQRVQHSASTSLSPSPVTSPVHTMGTGIGRIEASPQRSRSSSTSSDHGNFMMPPVGPQAACGGMKVPPRSPRSAIGSPRPSMPSSPSTKSDGHHQYKDIPNPLIAGMSNVLNTPSSTAFPSASAGSASVKGQPGLLGMPLNQILNQHNAASFPASSLLSAAAKAQLANQNKLAGNNSSSSSGSGAVAGSGNTEGHSTLNTMFPPTANMLLPAGEGQSGRAALRDKLMSQQKDSLRKRKQPPTTVLSLLRQSQMESSAVSKPGPDLLRRQSQDSFPISSMSQLLQSMSCQSSHLSSNSTPACGGSNTALPCSANQLHFTDPSMNSGVLQNSLTQNAPVRREAVHCHNANANFVHSNSPGPNHHLAGLINQIQASGSCGMLSQSGMALGNSLHPNPPQSRLSASSTPVKPNSIVSSYNQTSSEAGGTGPSSSIAIAGCSHPTITKTTSVLQDGVIVTTATGNPLQNQLPIGSDFPFVGQEHALHFPSNSTSNNHLPHPLNPSLLSSLPISLPVNQQHLLNQNLLNILQPSAGEGKSEINLHPLGFLNPNVNTALAFLSGDMDGQVLQPVHFQLLAALLQNQAQAAAMLPLPSLNLTLSDLLQQQNTPLPSLTQMTAPSDHLPSNQSDNSRAETLLTSPLGNPLPNFAGSDTTFNPLFLPAVTGASGLMALNPQLLGNVLNSASVNTANHPEVSIATSSQATTTTTTTSSAVAALTVSTLGGTAVVSMAETLLHVSNNAGNAPGPAKLNSNPVVPQLLNPLLGTGLLGDMSSINNTLNNHQLTHLQSLLNNNQMFPPSQQQQQLLQGYQSLQAFQGQPSVPCAANSNPMACLFQNFQVRMQEDAALLNKRISTQPGLAAIPENPNTALPPFQDTPCELQQRLDPSLAQQVKDGLVMGNQGDASVDAIYKAVVDAASKGMQVVITTAVNSTTQISPIPALSAMSAFTASIGDPLNLSSAVSAVIHGRSMGGVDHDGRLRNARGPRMSKNLDHGKNSNERDGFEYFKSASCHTPKKQWDGEQSPRGERNRWKYEEFLDQPGHIHSSPCHERPNNVSTLPFLPGEQHPILLPPRNCQGDKILEENFKYNNYKRTMISFKERLENTVERCAHINGNRPRQSRGFGELLSTAKQDLILEEQSPSSSNSLESSLVKDYIHYNGDFNAKSINGCVPSPSDAKSISSEDDLRNPDSPSSNELIHYRPRTFNVGDLVWGQIKGLTSWPGKLVREDDVHSSCQQSPEEGKVEPEKLKTLTEGLEAYSRARKRNRKSGKLNNRLEAAIHEAMSELDKMSGSVHQIPQGDRQMRPPKPKRRKISR</sequence>
<feature type="compositionally biased region" description="Polar residues" evidence="10">
    <location>
        <begin position="614"/>
        <end position="624"/>
    </location>
</feature>
<feature type="compositionally biased region" description="Low complexity" evidence="10">
    <location>
        <begin position="499"/>
        <end position="511"/>
    </location>
</feature>
<dbReference type="PROSITE" id="PS50982">
    <property type="entry name" value="MBD"/>
    <property type="match status" value="1"/>
</dbReference>
<feature type="compositionally biased region" description="Polar residues" evidence="10">
    <location>
        <begin position="1029"/>
        <end position="1048"/>
    </location>
</feature>
<dbReference type="RefSeq" id="XP_005390855.1">
    <property type="nucleotide sequence ID" value="XM_005390798.2"/>
</dbReference>
<dbReference type="InterPro" id="IPR000313">
    <property type="entry name" value="PWWP_dom"/>
</dbReference>
<feature type="region of interest" description="Disordered" evidence="10">
    <location>
        <begin position="200"/>
        <end position="273"/>
    </location>
</feature>
<evidence type="ECO:0000259" key="11">
    <source>
        <dbReference type="PROSITE" id="PS50812"/>
    </source>
</evidence>
<dbReference type="GO" id="GO:0010369">
    <property type="term" value="C:chromocenter"/>
    <property type="evidence" value="ECO:0007669"/>
    <property type="project" value="TreeGrafter"/>
</dbReference>
<feature type="region of interest" description="Disordered" evidence="10">
    <location>
        <begin position="1702"/>
        <end position="1732"/>
    </location>
</feature>
<keyword evidence="3" id="KW-0158">Chromosome</keyword>